<dbReference type="EMBL" id="JAFREP010000001">
    <property type="protein sequence ID" value="MBO1317012.1"/>
    <property type="molecule type" value="Genomic_DNA"/>
</dbReference>
<sequence length="618" mass="69925">MSSPTMEQKNRAFLTEYDPALVRAWDRMQGKVLTPTPARKGGVTLTFQGQWVHSRYDPAKEAQKACAGPSRPVHLHLGFGLGWFTAADQLEEGHQLVVFEPVPTLFLTAVTHIDLSELLPAKRARLVLDEEQLNEALREAGLREVGQLKIVWSPFHRRHVQHMETWLEKFLNELFRDIRISRKTLARLMPTFTRSSLRSLPHAYDKAPVDVLAGRFTGLAAVVVAPGPSLERNLVEMLPFRDRCLIFAVARSVRMLERLGIEPDFLVHNEAQDFYSSIHGCRNLSRTVFLLADQAHFAFFQAAPQLTFLYFNPTNFVWGWLEAAFPGRERSFLETGGSVANEAFSLALLFGCRAVALLGQDLAVGRTFYADAEVNRDFEHGRQDEAWVPAYFGGRVKTMQNYFHFFKWYENRTHRLRREQCPTVLVNATEGGACLPGFTNWKFRRYLETFAKKKKGDVSAVCQAHACDERAPSADQMKALVEKTLQEMSMVRDLCSQFSPFETQLSALLQNPDPQALQRLNVQLQTLDQFSQAVGSVVLKRLPLINGFIQKELQETEPPTRQPEQGGDPAEEIQRLLASIGEDVAHLKRTYQLIAQGCDQLEPELHRLAAALGGNPVR</sequence>
<dbReference type="Proteomes" id="UP000664417">
    <property type="component" value="Unassembled WGS sequence"/>
</dbReference>
<protein>
    <submittedName>
        <fullName evidence="2">Motility associated factor glycosyltransferase family protein</fullName>
    </submittedName>
</protein>
<name>A0A8J7U0Z4_9BACT</name>
<reference evidence="2" key="1">
    <citation type="submission" date="2021-03" db="EMBL/GenBank/DDBJ databases">
        <authorList>
            <person name="Wang G."/>
        </authorList>
    </citation>
    <scope>NUCLEOTIDE SEQUENCE</scope>
    <source>
        <strain evidence="2">KCTC 12899</strain>
    </source>
</reference>
<dbReference type="Pfam" id="PF01973">
    <property type="entry name" value="MptE-like"/>
    <property type="match status" value="1"/>
</dbReference>
<accession>A0A8J7U0Z4</accession>
<keyword evidence="3" id="KW-1185">Reference proteome</keyword>
<gene>
    <name evidence="2" type="ORF">J3U88_00975</name>
</gene>
<evidence type="ECO:0000259" key="1">
    <source>
        <dbReference type="Pfam" id="PF01973"/>
    </source>
</evidence>
<dbReference type="RefSeq" id="WP_207856248.1">
    <property type="nucleotide sequence ID" value="NZ_JAFREP010000001.1"/>
</dbReference>
<dbReference type="PANTHER" id="PTHR41786:SF1">
    <property type="entry name" value="6-HYDROXYMETHYLPTERIN DIPHOSPHOKINASE MPTE-LIKE DOMAIN-CONTAINING PROTEIN"/>
    <property type="match status" value="1"/>
</dbReference>
<evidence type="ECO:0000313" key="3">
    <source>
        <dbReference type="Proteomes" id="UP000664417"/>
    </source>
</evidence>
<evidence type="ECO:0000313" key="2">
    <source>
        <dbReference type="EMBL" id="MBO1317012.1"/>
    </source>
</evidence>
<organism evidence="2 3">
    <name type="scientific">Acanthopleuribacter pedis</name>
    <dbReference type="NCBI Taxonomy" id="442870"/>
    <lineage>
        <taxon>Bacteria</taxon>
        <taxon>Pseudomonadati</taxon>
        <taxon>Acidobacteriota</taxon>
        <taxon>Holophagae</taxon>
        <taxon>Acanthopleuribacterales</taxon>
        <taxon>Acanthopleuribacteraceae</taxon>
        <taxon>Acanthopleuribacter</taxon>
    </lineage>
</organism>
<dbReference type="PANTHER" id="PTHR41786">
    <property type="entry name" value="MOTILITY ACCESSORY FACTOR MAF"/>
    <property type="match status" value="1"/>
</dbReference>
<dbReference type="AlphaFoldDB" id="A0A8J7U0Z4"/>
<proteinExistence type="predicted"/>
<feature type="domain" description="6-hydroxymethylpterin diphosphokinase MptE-like" evidence="1">
    <location>
        <begin position="197"/>
        <end position="364"/>
    </location>
</feature>
<dbReference type="InterPro" id="IPR002826">
    <property type="entry name" value="MptE-like"/>
</dbReference>
<comment type="caution">
    <text evidence="2">The sequence shown here is derived from an EMBL/GenBank/DDBJ whole genome shotgun (WGS) entry which is preliminary data.</text>
</comment>